<dbReference type="AlphaFoldDB" id="A0A6A6PNJ6"/>
<dbReference type="Gene3D" id="3.50.50.60">
    <property type="entry name" value="FAD/NAD(P)-binding domain"/>
    <property type="match status" value="2"/>
</dbReference>
<protein>
    <submittedName>
        <fullName evidence="4">Putative dimethylaniline monooxygenase</fullName>
    </submittedName>
</protein>
<evidence type="ECO:0000313" key="4">
    <source>
        <dbReference type="EMBL" id="KAF2480837.1"/>
    </source>
</evidence>
<evidence type="ECO:0000256" key="3">
    <source>
        <dbReference type="ARBA" id="ARBA00023002"/>
    </source>
</evidence>
<evidence type="ECO:0000256" key="2">
    <source>
        <dbReference type="ARBA" id="ARBA00022827"/>
    </source>
</evidence>
<dbReference type="SUPFAM" id="SSF51905">
    <property type="entry name" value="FAD/NAD(P)-binding domain"/>
    <property type="match status" value="3"/>
</dbReference>
<name>A0A6A6PNJ6_9PEZI</name>
<dbReference type="GeneID" id="54472528"/>
<keyword evidence="3" id="KW-0560">Oxidoreductase</keyword>
<organism evidence="4 5">
    <name type="scientific">Neohortaea acidophila</name>
    <dbReference type="NCBI Taxonomy" id="245834"/>
    <lineage>
        <taxon>Eukaryota</taxon>
        <taxon>Fungi</taxon>
        <taxon>Dikarya</taxon>
        <taxon>Ascomycota</taxon>
        <taxon>Pezizomycotina</taxon>
        <taxon>Dothideomycetes</taxon>
        <taxon>Dothideomycetidae</taxon>
        <taxon>Mycosphaerellales</taxon>
        <taxon>Teratosphaeriaceae</taxon>
        <taxon>Neohortaea</taxon>
    </lineage>
</organism>
<accession>A0A6A6PNJ6</accession>
<keyword evidence="4" id="KW-0503">Monooxygenase</keyword>
<dbReference type="OrthoDB" id="2915840at2759"/>
<evidence type="ECO:0000256" key="1">
    <source>
        <dbReference type="ARBA" id="ARBA00022630"/>
    </source>
</evidence>
<dbReference type="GO" id="GO:0004497">
    <property type="term" value="F:monooxygenase activity"/>
    <property type="evidence" value="ECO:0007669"/>
    <property type="project" value="UniProtKB-KW"/>
</dbReference>
<keyword evidence="1" id="KW-0285">Flavoprotein</keyword>
<dbReference type="EMBL" id="MU001639">
    <property type="protein sequence ID" value="KAF2480837.1"/>
    <property type="molecule type" value="Genomic_DNA"/>
</dbReference>
<dbReference type="PANTHER" id="PTHR23023">
    <property type="entry name" value="DIMETHYLANILINE MONOOXYGENASE"/>
    <property type="match status" value="1"/>
</dbReference>
<reference evidence="4" key="1">
    <citation type="journal article" date="2020" name="Stud. Mycol.">
        <title>101 Dothideomycetes genomes: a test case for predicting lifestyles and emergence of pathogens.</title>
        <authorList>
            <person name="Haridas S."/>
            <person name="Albert R."/>
            <person name="Binder M."/>
            <person name="Bloem J."/>
            <person name="Labutti K."/>
            <person name="Salamov A."/>
            <person name="Andreopoulos B."/>
            <person name="Baker S."/>
            <person name="Barry K."/>
            <person name="Bills G."/>
            <person name="Bluhm B."/>
            <person name="Cannon C."/>
            <person name="Castanera R."/>
            <person name="Culley D."/>
            <person name="Daum C."/>
            <person name="Ezra D."/>
            <person name="Gonzalez J."/>
            <person name="Henrissat B."/>
            <person name="Kuo A."/>
            <person name="Liang C."/>
            <person name="Lipzen A."/>
            <person name="Lutzoni F."/>
            <person name="Magnuson J."/>
            <person name="Mondo S."/>
            <person name="Nolan M."/>
            <person name="Ohm R."/>
            <person name="Pangilinan J."/>
            <person name="Park H.-J."/>
            <person name="Ramirez L."/>
            <person name="Alfaro M."/>
            <person name="Sun H."/>
            <person name="Tritt A."/>
            <person name="Yoshinaga Y."/>
            <person name="Zwiers L.-H."/>
            <person name="Turgeon B."/>
            <person name="Goodwin S."/>
            <person name="Spatafora J."/>
            <person name="Crous P."/>
            <person name="Grigoriev I."/>
        </authorList>
    </citation>
    <scope>NUCLEOTIDE SEQUENCE</scope>
    <source>
        <strain evidence="4">CBS 113389</strain>
    </source>
</reference>
<dbReference type="RefSeq" id="XP_033587407.1">
    <property type="nucleotide sequence ID" value="XM_033731526.1"/>
</dbReference>
<evidence type="ECO:0000313" key="5">
    <source>
        <dbReference type="Proteomes" id="UP000799767"/>
    </source>
</evidence>
<keyword evidence="2" id="KW-0274">FAD</keyword>
<dbReference type="Pfam" id="PF13738">
    <property type="entry name" value="Pyr_redox_3"/>
    <property type="match status" value="1"/>
</dbReference>
<dbReference type="InterPro" id="IPR036188">
    <property type="entry name" value="FAD/NAD-bd_sf"/>
</dbReference>
<proteinExistence type="predicted"/>
<sequence length="545" mass="60912">GWHGLSAAKVYIEIHPSEEILVLESQDSIGGTWAKDRIYAGLKSNNLFDAYENPDFPMSEEVYGVKPHSHIPGAVLHQYLTDYAKKFGIISRTQFKTNVDSVEAIKDGYRLSTTGPSGTKVIETKKLIVATGLTSTPNFPQYRGKDDFQGQYFHAKDFCRKNETLKAAENVVVVGGAKSAYDVAYAYATNGAHVDMVIRPNGKGPVYISKPWVLGGKARLEKLLSVRALTWFSPCPFGGVDGYSWPRWFLHGTAVGRFIVDKFWASLGGEVIETNAYAKHDALKLLQPRDSAFWIASGLSILNYDSDWYELCKQGKITVHGADIDHLSKQSVHLTDGTTLKADIVVTATGWKKEPTIKFINFGSAGIGLPLSADEQARLVKQTDEEVFTTYPRLRKQPNLPFENKGDPFRMYRFIVPPARINEHNIAFAGMVSSVLTANQANAQAVWISAFLDGKLDHLPSSPEEVTREVLLHTQWNKWRYPYGYGATLPDLAFDAQPYLDLLINDCGLKVNRKAGLYADLTQPYEPKDYRGLVDEWLEKHPRKV</sequence>
<feature type="non-terminal residue" evidence="4">
    <location>
        <position position="1"/>
    </location>
</feature>
<keyword evidence="5" id="KW-1185">Reference proteome</keyword>
<gene>
    <name evidence="4" type="ORF">BDY17DRAFT_255372</name>
</gene>
<dbReference type="InterPro" id="IPR050346">
    <property type="entry name" value="FMO-like"/>
</dbReference>
<dbReference type="Proteomes" id="UP000799767">
    <property type="component" value="Unassembled WGS sequence"/>
</dbReference>